<evidence type="ECO:0000256" key="3">
    <source>
        <dbReference type="ARBA" id="ARBA00022691"/>
    </source>
</evidence>
<feature type="domain" description="Radical SAM core" evidence="7">
    <location>
        <begin position="93"/>
        <end position="329"/>
    </location>
</feature>
<dbReference type="SFLD" id="SFLDS00029">
    <property type="entry name" value="Radical_SAM"/>
    <property type="match status" value="1"/>
</dbReference>
<organism evidence="8 9">
    <name type="scientific">Clostridium putrefaciens</name>
    <dbReference type="NCBI Taxonomy" id="99675"/>
    <lineage>
        <taxon>Bacteria</taxon>
        <taxon>Bacillati</taxon>
        <taxon>Bacillota</taxon>
        <taxon>Clostridia</taxon>
        <taxon>Eubacteriales</taxon>
        <taxon>Clostridiaceae</taxon>
        <taxon>Clostridium</taxon>
    </lineage>
</organism>
<dbReference type="GO" id="GO:0016491">
    <property type="term" value="F:oxidoreductase activity"/>
    <property type="evidence" value="ECO:0007669"/>
    <property type="project" value="InterPro"/>
</dbReference>
<evidence type="ECO:0000256" key="6">
    <source>
        <dbReference type="ARBA" id="ARBA00023014"/>
    </source>
</evidence>
<evidence type="ECO:0000259" key="7">
    <source>
        <dbReference type="PROSITE" id="PS51918"/>
    </source>
</evidence>
<dbReference type="Pfam" id="PF04055">
    <property type="entry name" value="Radical_SAM"/>
    <property type="match status" value="1"/>
</dbReference>
<dbReference type="SFLD" id="SFLDG01384">
    <property type="entry name" value="thioether_bond_formation_requi"/>
    <property type="match status" value="1"/>
</dbReference>
<evidence type="ECO:0000256" key="4">
    <source>
        <dbReference type="ARBA" id="ARBA00022723"/>
    </source>
</evidence>
<gene>
    <name evidence="8" type="primary">ydeM_6</name>
    <name evidence="8" type="ORF">NCTC9836_02521</name>
</gene>
<dbReference type="CDD" id="cd01335">
    <property type="entry name" value="Radical_SAM"/>
    <property type="match status" value="1"/>
</dbReference>
<dbReference type="PANTHER" id="PTHR43787">
    <property type="entry name" value="FEMO COFACTOR BIOSYNTHESIS PROTEIN NIFB-RELATED"/>
    <property type="match status" value="1"/>
</dbReference>
<dbReference type="SUPFAM" id="SSF102114">
    <property type="entry name" value="Radical SAM enzymes"/>
    <property type="match status" value="1"/>
</dbReference>
<dbReference type="InterPro" id="IPR023867">
    <property type="entry name" value="Sulphatase_maturase_rSAM"/>
</dbReference>
<evidence type="ECO:0000256" key="2">
    <source>
        <dbReference type="ARBA" id="ARBA00022485"/>
    </source>
</evidence>
<dbReference type="GO" id="GO:0051539">
    <property type="term" value="F:4 iron, 4 sulfur cluster binding"/>
    <property type="evidence" value="ECO:0007669"/>
    <property type="project" value="UniProtKB-KW"/>
</dbReference>
<dbReference type="PROSITE" id="PS51918">
    <property type="entry name" value="RADICAL_SAM"/>
    <property type="match status" value="1"/>
</dbReference>
<accession>A0A381JCJ0</accession>
<protein>
    <submittedName>
        <fullName evidence="8">Radical SAM domain-containing protein</fullName>
    </submittedName>
</protein>
<evidence type="ECO:0000256" key="1">
    <source>
        <dbReference type="ARBA" id="ARBA00001966"/>
    </source>
</evidence>
<dbReference type="RefSeq" id="WP_115642000.1">
    <property type="nucleotide sequence ID" value="NZ_UFWZ01000001.1"/>
</dbReference>
<dbReference type="InterPro" id="IPR058240">
    <property type="entry name" value="rSAM_sf"/>
</dbReference>
<dbReference type="InterPro" id="IPR013785">
    <property type="entry name" value="Aldolase_TIM"/>
</dbReference>
<dbReference type="SFLD" id="SFLDG01067">
    <property type="entry name" value="SPASM/twitch_domain_containing"/>
    <property type="match status" value="1"/>
</dbReference>
<dbReference type="Proteomes" id="UP000254664">
    <property type="component" value="Unassembled WGS sequence"/>
</dbReference>
<dbReference type="Gene3D" id="3.20.20.70">
    <property type="entry name" value="Aldolase class I"/>
    <property type="match status" value="1"/>
</dbReference>
<evidence type="ECO:0000256" key="5">
    <source>
        <dbReference type="ARBA" id="ARBA00023004"/>
    </source>
</evidence>
<dbReference type="SFLD" id="SFLDG01386">
    <property type="entry name" value="main_SPASM_domain-containing"/>
    <property type="match status" value="1"/>
</dbReference>
<name>A0A381JCJ0_9CLOT</name>
<dbReference type="AlphaFoldDB" id="A0A381JCJ0"/>
<dbReference type="EMBL" id="UFWZ01000001">
    <property type="protein sequence ID" value="SUY48146.1"/>
    <property type="molecule type" value="Genomic_DNA"/>
</dbReference>
<dbReference type="OrthoDB" id="9808591at2"/>
<evidence type="ECO:0000313" key="8">
    <source>
        <dbReference type="EMBL" id="SUY48146.1"/>
    </source>
</evidence>
<sequence length="394" mass="45115">MDFNLNDYKFSKYNHKIFLDKDIYLYNAFTGGFGKVDEKNKELAIRCDFTGSIIEADLIQDDKFLNSLLEGGFLVYKDIDEYNMLLAASDISRYNNQSMSLTLVPTLSCNFRCVYCFEKDKNYPNQHMTPEVIDATVKFIDDSLKNDSNLSIAWFGGEPLVRFDILKKLQLKINELSKKKNLNVYSSIITNGYLLNKKTSDELVELGITFVQVTIDGDKHTHDERRMLHDGNGTYDRIIQNLLESNDKLNISVRVNINKDNSDCMDSFLESLKKTGISDKKNIKTYFSVVRDYDTSKSCLNETCYTTKEYAQEEMKLYRLAQEKNIPTSISISPQVSVCAAVSPNSYIIEPDGSLQKCWNLVGDPNKSVGNISLKYNLDDILKLIAYKYLNETK</sequence>
<dbReference type="UniPathway" id="UPA00782"/>
<dbReference type="GO" id="GO:0046872">
    <property type="term" value="F:metal ion binding"/>
    <property type="evidence" value="ECO:0007669"/>
    <property type="project" value="UniProtKB-KW"/>
</dbReference>
<keyword evidence="4" id="KW-0479">Metal-binding</keyword>
<evidence type="ECO:0000313" key="9">
    <source>
        <dbReference type="Proteomes" id="UP000254664"/>
    </source>
</evidence>
<dbReference type="PANTHER" id="PTHR43787:SF3">
    <property type="entry name" value="ARYLSULFATASE REGULATORY PROTEIN"/>
    <property type="match status" value="1"/>
</dbReference>
<comment type="cofactor">
    <cofactor evidence="1">
        <name>[4Fe-4S] cluster</name>
        <dbReference type="ChEBI" id="CHEBI:49883"/>
    </cofactor>
</comment>
<reference evidence="8 9" key="1">
    <citation type="submission" date="2018-06" db="EMBL/GenBank/DDBJ databases">
        <authorList>
            <consortium name="Pathogen Informatics"/>
            <person name="Doyle S."/>
        </authorList>
    </citation>
    <scope>NUCLEOTIDE SEQUENCE [LARGE SCALE GENOMIC DNA]</scope>
    <source>
        <strain evidence="8 9">NCTC9836</strain>
    </source>
</reference>
<dbReference type="InterPro" id="IPR007197">
    <property type="entry name" value="rSAM"/>
</dbReference>
<keyword evidence="5" id="KW-0408">Iron</keyword>
<keyword evidence="9" id="KW-1185">Reference proteome</keyword>
<proteinExistence type="predicted"/>
<keyword evidence="6" id="KW-0411">Iron-sulfur</keyword>
<keyword evidence="3" id="KW-0949">S-adenosyl-L-methionine</keyword>
<keyword evidence="2" id="KW-0004">4Fe-4S</keyword>